<sequence>MFKSPTSKDLTNLVNTAGAKISEAGNKTVNSEKVKQTVSIVKSSSKEFSKKAIDAGKKTAESEKIKKATNFLGNSSKEVITECRKIASNVILNVSVVASLFFIFNTGFIIYGIYLVVVDFAWINLFLLFGLIVSGIAFSGLAAYRSYNYAQFKIGIGVYHLLESFFEILITTSIKEIENGGKERLKKAKVTGLLKKNGNDIIHSSVYKIPGIVRKPMFLFMEFVPFGDIVVEVMEESKRKATWKVEDQVMKKLDSHISALTPHKNYTRFVGFTLLGNILVMGCLSYWI</sequence>
<proteinExistence type="predicted"/>
<reference evidence="3" key="1">
    <citation type="journal article" date="2019" name="Int. J. Syst. Evol. Microbiol.">
        <title>The Global Catalogue of Microorganisms (GCM) 10K type strain sequencing project: providing services to taxonomists for standard genome sequencing and annotation.</title>
        <authorList>
            <consortium name="The Broad Institute Genomics Platform"/>
            <consortium name="The Broad Institute Genome Sequencing Center for Infectious Disease"/>
            <person name="Wu L."/>
            <person name="Ma J."/>
        </authorList>
    </citation>
    <scope>NUCLEOTIDE SEQUENCE [LARGE SCALE GENOMIC DNA]</scope>
    <source>
        <strain evidence="3">CCUG 60898</strain>
    </source>
</reference>
<keyword evidence="1" id="KW-0812">Transmembrane</keyword>
<feature type="transmembrane region" description="Helical" evidence="1">
    <location>
        <begin position="90"/>
        <end position="114"/>
    </location>
</feature>
<gene>
    <name evidence="2" type="ORF">ACFQ1G_07125</name>
</gene>
<evidence type="ECO:0000313" key="3">
    <source>
        <dbReference type="Proteomes" id="UP001597100"/>
    </source>
</evidence>
<keyword evidence="1" id="KW-0472">Membrane</keyword>
<keyword evidence="3" id="KW-1185">Reference proteome</keyword>
<organism evidence="2 3">
    <name type="scientific">Salinimicrobium gaetbulicola</name>
    <dbReference type="NCBI Taxonomy" id="999702"/>
    <lineage>
        <taxon>Bacteria</taxon>
        <taxon>Pseudomonadati</taxon>
        <taxon>Bacteroidota</taxon>
        <taxon>Flavobacteriia</taxon>
        <taxon>Flavobacteriales</taxon>
        <taxon>Flavobacteriaceae</taxon>
        <taxon>Salinimicrobium</taxon>
    </lineage>
</organism>
<name>A0ABW3IFS8_9FLAO</name>
<feature type="transmembrane region" description="Helical" evidence="1">
    <location>
        <begin position="269"/>
        <end position="287"/>
    </location>
</feature>
<keyword evidence="1" id="KW-1133">Transmembrane helix</keyword>
<accession>A0ABW3IFS8</accession>
<dbReference type="EMBL" id="JBHTJP010000032">
    <property type="protein sequence ID" value="MFD0976558.1"/>
    <property type="molecule type" value="Genomic_DNA"/>
</dbReference>
<protein>
    <submittedName>
        <fullName evidence="2">Uncharacterized protein</fullName>
    </submittedName>
</protein>
<dbReference type="Proteomes" id="UP001597100">
    <property type="component" value="Unassembled WGS sequence"/>
</dbReference>
<feature type="transmembrane region" description="Helical" evidence="1">
    <location>
        <begin position="120"/>
        <end position="144"/>
    </location>
</feature>
<evidence type="ECO:0000256" key="1">
    <source>
        <dbReference type="SAM" id="Phobius"/>
    </source>
</evidence>
<comment type="caution">
    <text evidence="2">The sequence shown here is derived from an EMBL/GenBank/DDBJ whole genome shotgun (WGS) entry which is preliminary data.</text>
</comment>
<dbReference type="RefSeq" id="WP_380737992.1">
    <property type="nucleotide sequence ID" value="NZ_JBHTJP010000032.1"/>
</dbReference>
<evidence type="ECO:0000313" key="2">
    <source>
        <dbReference type="EMBL" id="MFD0976558.1"/>
    </source>
</evidence>